<feature type="domain" description="SLH" evidence="2">
    <location>
        <begin position="313"/>
        <end position="372"/>
    </location>
</feature>
<reference evidence="3 4" key="1">
    <citation type="submission" date="2012-06" db="EMBL/GenBank/DDBJ databases">
        <title>Finished chromosome of genome of Microcoleus sp. PCC 7113.</title>
        <authorList>
            <consortium name="US DOE Joint Genome Institute"/>
            <person name="Gugger M."/>
            <person name="Coursin T."/>
            <person name="Rippka R."/>
            <person name="Tandeau De Marsac N."/>
            <person name="Huntemann M."/>
            <person name="Wei C.-L."/>
            <person name="Han J."/>
            <person name="Detter J.C."/>
            <person name="Han C."/>
            <person name="Tapia R."/>
            <person name="Chen A."/>
            <person name="Kyrpides N."/>
            <person name="Mavromatis K."/>
            <person name="Markowitz V."/>
            <person name="Szeto E."/>
            <person name="Ivanova N."/>
            <person name="Pagani I."/>
            <person name="Pati A."/>
            <person name="Goodwin L."/>
            <person name="Nordberg H.P."/>
            <person name="Cantor M.N."/>
            <person name="Hua S.X."/>
            <person name="Woyke T."/>
            <person name="Kerfeld C.A."/>
        </authorList>
    </citation>
    <scope>NUCLEOTIDE SEQUENCE [LARGE SCALE GENOMIC DNA]</scope>
    <source>
        <strain evidence="3 4">PCC 7113</strain>
    </source>
</reference>
<feature type="compositionally biased region" description="Polar residues" evidence="1">
    <location>
        <begin position="52"/>
        <end position="62"/>
    </location>
</feature>
<dbReference type="PATRIC" id="fig|1173027.3.peg.2235"/>
<accession>K9WDM3</accession>
<dbReference type="PANTHER" id="PTHR43308:SF5">
    <property type="entry name" value="S-LAYER PROTEIN _ PEPTIDOGLYCAN ENDO-BETA-N-ACETYLGLUCOSAMINIDASE"/>
    <property type="match status" value="1"/>
</dbReference>
<evidence type="ECO:0000313" key="3">
    <source>
        <dbReference type="EMBL" id="AFZ17859.1"/>
    </source>
</evidence>
<feature type="region of interest" description="Disordered" evidence="1">
    <location>
        <begin position="38"/>
        <end position="103"/>
    </location>
</feature>
<name>K9WDM3_9CYAN</name>
<dbReference type="KEGG" id="mic:Mic7113_2013"/>
<dbReference type="PANTHER" id="PTHR43308">
    <property type="entry name" value="OUTER MEMBRANE PROTEIN ALPHA-RELATED"/>
    <property type="match status" value="1"/>
</dbReference>
<dbReference type="OrthoDB" id="9759810at2"/>
<dbReference type="PROSITE" id="PS51272">
    <property type="entry name" value="SLH"/>
    <property type="match status" value="3"/>
</dbReference>
<gene>
    <name evidence="3" type="ORF">Mic7113_2013</name>
</gene>
<sequence length="451" mass="49045">MNLSLIASQRGLILAVVGIVLAEMTTGISASVAAPTNASSMKLPGQEESVELAQQLSVSQQMTKDKEEKTDKDDDDDKEEKTDKDDDDDNDNDDDNESMAQECSCKDAVFKDVSQKTGVESSKLRIVKVEKETWSDGCLGLGDANSMCTQSMVPGWRVIVASGSQSWVYRTNLAGTVAKWDEVATQTLASSQTTTQTTSRREVITRTSETIQSVTGGTNQSSQAEGSSQIIEGVNTGIQQQTRMARRSSQVSFSDISESYWARGFIMELAQRGILTGFPDGKFYPDKPVTRAEFAALLASVFKQTKVRDAMSFRDVSANYWAYDGIREAYEMGFLGAASGSQFKPYQSLTRLQILTALAKGLNYTSSSRSIEQILSVYRDAGAIPAEARSLVAAATERGIVVNYPNSNTCSPNKVATRAEVAAFLYQAMVNKGEATKISSPYIVGEKAKFR</sequence>
<dbReference type="Pfam" id="PF00395">
    <property type="entry name" value="SLH"/>
    <property type="match status" value="3"/>
</dbReference>
<dbReference type="InterPro" id="IPR051465">
    <property type="entry name" value="Cell_Envelope_Struct_Comp"/>
</dbReference>
<evidence type="ECO:0000313" key="4">
    <source>
        <dbReference type="Proteomes" id="UP000010471"/>
    </source>
</evidence>
<dbReference type="RefSeq" id="WP_015182011.1">
    <property type="nucleotide sequence ID" value="NC_019738.1"/>
</dbReference>
<protein>
    <submittedName>
        <fullName evidence="3">Putative S-layer protein</fullName>
    </submittedName>
</protein>
<dbReference type="AlphaFoldDB" id="K9WDM3"/>
<evidence type="ECO:0000259" key="2">
    <source>
        <dbReference type="PROSITE" id="PS51272"/>
    </source>
</evidence>
<dbReference type="eggNOG" id="COG3266">
    <property type="taxonomic scope" value="Bacteria"/>
</dbReference>
<organism evidence="3 4">
    <name type="scientific">Allocoleopsis franciscana PCC 7113</name>
    <dbReference type="NCBI Taxonomy" id="1173027"/>
    <lineage>
        <taxon>Bacteria</taxon>
        <taxon>Bacillati</taxon>
        <taxon>Cyanobacteriota</taxon>
        <taxon>Cyanophyceae</taxon>
        <taxon>Coleofasciculales</taxon>
        <taxon>Coleofasciculaceae</taxon>
        <taxon>Allocoleopsis</taxon>
        <taxon>Allocoleopsis franciscana</taxon>
    </lineage>
</organism>
<dbReference type="Proteomes" id="UP000010471">
    <property type="component" value="Chromosome"/>
</dbReference>
<dbReference type="EMBL" id="CP003630">
    <property type="protein sequence ID" value="AFZ17859.1"/>
    <property type="molecule type" value="Genomic_DNA"/>
</dbReference>
<dbReference type="HOGENOM" id="CLU_606648_0_0_3"/>
<keyword evidence="4" id="KW-1185">Reference proteome</keyword>
<dbReference type="STRING" id="1173027.Mic7113_2013"/>
<feature type="compositionally biased region" description="Basic and acidic residues" evidence="1">
    <location>
        <begin position="63"/>
        <end position="72"/>
    </location>
</feature>
<dbReference type="InterPro" id="IPR001119">
    <property type="entry name" value="SLH_dom"/>
</dbReference>
<feature type="domain" description="SLH" evidence="2">
    <location>
        <begin position="249"/>
        <end position="312"/>
    </location>
</feature>
<feature type="compositionally biased region" description="Acidic residues" evidence="1">
    <location>
        <begin position="85"/>
        <end position="97"/>
    </location>
</feature>
<feature type="domain" description="SLH" evidence="2">
    <location>
        <begin position="375"/>
        <end position="439"/>
    </location>
</feature>
<proteinExistence type="predicted"/>
<evidence type="ECO:0000256" key="1">
    <source>
        <dbReference type="SAM" id="MobiDB-lite"/>
    </source>
</evidence>